<dbReference type="GO" id="GO:0003700">
    <property type="term" value="F:DNA-binding transcription factor activity"/>
    <property type="evidence" value="ECO:0007669"/>
    <property type="project" value="InterPro"/>
</dbReference>
<accession>A0A9Q0G448</accession>
<dbReference type="Pfam" id="PF00170">
    <property type="entry name" value="bZIP_1"/>
    <property type="match status" value="1"/>
</dbReference>
<evidence type="ECO:0000256" key="3">
    <source>
        <dbReference type="ARBA" id="ARBA00023242"/>
    </source>
</evidence>
<dbReference type="SUPFAM" id="SSF57959">
    <property type="entry name" value="Leucine zipper domain"/>
    <property type="match status" value="1"/>
</dbReference>
<comment type="caution">
    <text evidence="6">The sequence shown here is derived from an EMBL/GenBank/DDBJ whole genome shotgun (WGS) entry which is preliminary data.</text>
</comment>
<evidence type="ECO:0000256" key="2">
    <source>
        <dbReference type="ARBA" id="ARBA00023125"/>
    </source>
</evidence>
<dbReference type="AlphaFoldDB" id="A0A9Q0G448"/>
<dbReference type="PANTHER" id="PTHR22952">
    <property type="entry name" value="CAMP-RESPONSE ELEMENT BINDING PROTEIN-RELATED"/>
    <property type="match status" value="1"/>
</dbReference>
<sequence>MEEVWKDINLDSLQDVHPNNPNVSSNNRSSNPPHGFPSGMILQDFFAGTLNKNTPRINAAPTDHHHHHHPSSPGLVNGFFDCLGPPPASTVLSLNSALGFQNLDIETTIHPVTTTSFQLVTRHPSIGGRVMPNSFPDNPLVSSPVFTSVSKERAQESSDASGDDHKYKRMIKNRESAARSRARKQEYLSFSCLLINLIII</sequence>
<dbReference type="PANTHER" id="PTHR22952:SF433">
    <property type="entry name" value="PROTEIN FD"/>
    <property type="match status" value="1"/>
</dbReference>
<proteinExistence type="predicted"/>
<evidence type="ECO:0000256" key="4">
    <source>
        <dbReference type="SAM" id="MobiDB-lite"/>
    </source>
</evidence>
<dbReference type="GO" id="GO:0003677">
    <property type="term" value="F:DNA binding"/>
    <property type="evidence" value="ECO:0007669"/>
    <property type="project" value="UniProtKB-KW"/>
</dbReference>
<keyword evidence="2" id="KW-0238">DNA-binding</keyword>
<reference evidence="6" key="2">
    <citation type="journal article" date="2023" name="Plants (Basel)">
        <title>Annotation of the Turnera subulata (Passifloraceae) Draft Genome Reveals the S-Locus Evolved after the Divergence of Turneroideae from Passifloroideae in a Stepwise Manner.</title>
        <authorList>
            <person name="Henning P.M."/>
            <person name="Roalson E.H."/>
            <person name="Mir W."/>
            <person name="McCubbin A.G."/>
            <person name="Shore J.S."/>
        </authorList>
    </citation>
    <scope>NUCLEOTIDE SEQUENCE</scope>
    <source>
        <strain evidence="6">F60SS</strain>
    </source>
</reference>
<feature type="region of interest" description="Disordered" evidence="4">
    <location>
        <begin position="52"/>
        <end position="72"/>
    </location>
</feature>
<evidence type="ECO:0000259" key="5">
    <source>
        <dbReference type="PROSITE" id="PS00036"/>
    </source>
</evidence>
<dbReference type="Proteomes" id="UP001141552">
    <property type="component" value="Unassembled WGS sequence"/>
</dbReference>
<keyword evidence="3" id="KW-0539">Nucleus</keyword>
<name>A0A9Q0G448_9ROSI</name>
<evidence type="ECO:0000313" key="7">
    <source>
        <dbReference type="Proteomes" id="UP001141552"/>
    </source>
</evidence>
<reference evidence="6" key="1">
    <citation type="submission" date="2022-02" db="EMBL/GenBank/DDBJ databases">
        <authorList>
            <person name="Henning P.M."/>
            <person name="McCubbin A.G."/>
            <person name="Shore J.S."/>
        </authorList>
    </citation>
    <scope>NUCLEOTIDE SEQUENCE</scope>
    <source>
        <strain evidence="6">F60SS</strain>
        <tissue evidence="6">Leaves</tissue>
    </source>
</reference>
<feature type="region of interest" description="Disordered" evidence="4">
    <location>
        <begin position="13"/>
        <end position="38"/>
    </location>
</feature>
<dbReference type="OrthoDB" id="644067at2759"/>
<evidence type="ECO:0000256" key="1">
    <source>
        <dbReference type="ARBA" id="ARBA00004123"/>
    </source>
</evidence>
<dbReference type="InterPro" id="IPR046347">
    <property type="entry name" value="bZIP_sf"/>
</dbReference>
<comment type="subcellular location">
    <subcellularLocation>
        <location evidence="1">Nucleus</location>
    </subcellularLocation>
</comment>
<evidence type="ECO:0000313" key="6">
    <source>
        <dbReference type="EMBL" id="KAJ4841837.1"/>
    </source>
</evidence>
<dbReference type="InterPro" id="IPR004827">
    <property type="entry name" value="bZIP"/>
</dbReference>
<feature type="domain" description="BZIP" evidence="5">
    <location>
        <begin position="168"/>
        <end position="183"/>
    </location>
</feature>
<dbReference type="InterPro" id="IPR043452">
    <property type="entry name" value="BZIP46-like"/>
</dbReference>
<organism evidence="6 7">
    <name type="scientific">Turnera subulata</name>
    <dbReference type="NCBI Taxonomy" id="218843"/>
    <lineage>
        <taxon>Eukaryota</taxon>
        <taxon>Viridiplantae</taxon>
        <taxon>Streptophyta</taxon>
        <taxon>Embryophyta</taxon>
        <taxon>Tracheophyta</taxon>
        <taxon>Spermatophyta</taxon>
        <taxon>Magnoliopsida</taxon>
        <taxon>eudicotyledons</taxon>
        <taxon>Gunneridae</taxon>
        <taxon>Pentapetalae</taxon>
        <taxon>rosids</taxon>
        <taxon>fabids</taxon>
        <taxon>Malpighiales</taxon>
        <taxon>Passifloraceae</taxon>
        <taxon>Turnera</taxon>
    </lineage>
</organism>
<dbReference type="PROSITE" id="PS00036">
    <property type="entry name" value="BZIP_BASIC"/>
    <property type="match status" value="1"/>
</dbReference>
<dbReference type="GO" id="GO:0005634">
    <property type="term" value="C:nucleus"/>
    <property type="evidence" value="ECO:0007669"/>
    <property type="project" value="UniProtKB-SubCell"/>
</dbReference>
<protein>
    <recommendedName>
        <fullName evidence="5">BZIP domain-containing protein</fullName>
    </recommendedName>
</protein>
<dbReference type="GO" id="GO:0045893">
    <property type="term" value="P:positive regulation of DNA-templated transcription"/>
    <property type="evidence" value="ECO:0007669"/>
    <property type="project" value="InterPro"/>
</dbReference>
<keyword evidence="7" id="KW-1185">Reference proteome</keyword>
<dbReference type="EMBL" id="JAKUCV010002672">
    <property type="protein sequence ID" value="KAJ4841837.1"/>
    <property type="molecule type" value="Genomic_DNA"/>
</dbReference>
<dbReference type="Gene3D" id="1.20.5.170">
    <property type="match status" value="1"/>
</dbReference>
<gene>
    <name evidence="6" type="ORF">Tsubulata_016306</name>
</gene>
<feature type="compositionally biased region" description="Low complexity" evidence="4">
    <location>
        <begin position="18"/>
        <end position="33"/>
    </location>
</feature>